<reference evidence="2 3" key="1">
    <citation type="journal article" date="2012" name="G3 (Bethesda)">
        <title>Pichia sorbitophila, an interspecies yeast hybrid reveals early steps of genome resolution following polyploidization.</title>
        <authorList>
            <person name="Leh Louis V."/>
            <person name="Despons L."/>
            <person name="Friedrich A."/>
            <person name="Martin T."/>
            <person name="Durrens P."/>
            <person name="Casaregola S."/>
            <person name="Neuveglise C."/>
            <person name="Fairhead C."/>
            <person name="Marck C."/>
            <person name="Cruz J.A."/>
            <person name="Straub M.L."/>
            <person name="Kugler V."/>
            <person name="Sacerdot C."/>
            <person name="Uzunov Z."/>
            <person name="Thierry A."/>
            <person name="Weiss S."/>
            <person name="Bleykasten C."/>
            <person name="De Montigny J."/>
            <person name="Jacques N."/>
            <person name="Jung P."/>
            <person name="Lemaire M."/>
            <person name="Mallet S."/>
            <person name="Morel G."/>
            <person name="Richard G.F."/>
            <person name="Sarkar A."/>
            <person name="Savel G."/>
            <person name="Schacherer J."/>
            <person name="Seret M.L."/>
            <person name="Talla E."/>
            <person name="Samson G."/>
            <person name="Jubin C."/>
            <person name="Poulain J."/>
            <person name="Vacherie B."/>
            <person name="Barbe V."/>
            <person name="Pelletier E."/>
            <person name="Sherman D.J."/>
            <person name="Westhof E."/>
            <person name="Weissenbach J."/>
            <person name="Baret P.V."/>
            <person name="Wincker P."/>
            <person name="Gaillardin C."/>
            <person name="Dujon B."/>
            <person name="Souciet J.L."/>
        </authorList>
    </citation>
    <scope>NUCLEOTIDE SEQUENCE [LARGE SCALE GENOMIC DNA]</scope>
    <source>
        <strain evidence="3">ATCC MYA-4447 / BCRC 22081 / CBS 7064 / NBRC 10061 / NRRL Y-12695</strain>
    </source>
</reference>
<dbReference type="EMBL" id="FO082054">
    <property type="protein sequence ID" value="CCE89002.1"/>
    <property type="molecule type" value="Genomic_DNA"/>
</dbReference>
<dbReference type="SUPFAM" id="SSF52402">
    <property type="entry name" value="Adenine nucleotide alpha hydrolases-like"/>
    <property type="match status" value="1"/>
</dbReference>
<accession>G8YLR8</accession>
<evidence type="ECO:0000313" key="2">
    <source>
        <dbReference type="EMBL" id="CCE89002.1"/>
    </source>
</evidence>
<sequence length="702" mass="78959">MSNSREDSSKDSPGDASGRTIDEVDPIGSGAGGSGSAIETKEHGKSLTETQTDATEKRSNNEMEQAFDDTVAGKRAQWSSADALLRKLTTKNDDYRYITFAVPDNAKPAAAKLYRDRVSFDTVNLDISQDNDFGEEDDNYDFYTLLKGNSTESSRGRERARSPSPAINRIAMSGGSPSRVLSPMRSGSDMGFFYNTPRVAYPTTPIITHRGCTYTKTHRDFEKLYSYDLYNREYNYLKPVLPSRTILVYISGRRHSWVALDWILHNYIEHGDTVVISSAVPPEIVASKRRRKSAYTSYRGSSSRVRSKPKPQHLKLTSHNIMRYALEVVNPDIIAKISVDLTVGYTKDVLKDMYKLYEPNLVCLGAKQNSRISAPLRSWRSSKITDRLVKNFPLPVIVVPAMNTRKFELNLADEIQKRYSSAQTTGALKNTASDEPKRDVSSLEQLEDDLDASLDNESIISEESASSAESQNSYSSFTEILSLYKNYKSELSDHLHDLSEQEVNEDYYANMLRTISDESAFLCREIRDLQPDITGKGAKLAIAITGSTSYASPIYKTKSMLEPIEAVKSDESLPYPAMTYKDLKKKLKENERKSGDYSDVPKITIHEPTKDAPSEDLPKTSSLKFAEQTKPSEERKSSRKLKSLTKSLSHEMDPVSCRPKIHTTKSNPDIFSVSKGSDDKDKKENKDKDKKKKKKKRFLGLF</sequence>
<feature type="region of interest" description="Disordered" evidence="1">
    <location>
        <begin position="590"/>
        <end position="702"/>
    </location>
</feature>
<feature type="region of interest" description="Disordered" evidence="1">
    <location>
        <begin position="151"/>
        <end position="179"/>
    </location>
</feature>
<keyword evidence="3" id="KW-1185">Reference proteome</keyword>
<organism evidence="2 3">
    <name type="scientific">Pichia sorbitophila (strain ATCC MYA-4447 / BCRC 22081 / CBS 7064 / NBRC 10061 / NRRL Y-12695)</name>
    <name type="common">Hybrid yeast</name>
    <dbReference type="NCBI Taxonomy" id="559304"/>
    <lineage>
        <taxon>Eukaryota</taxon>
        <taxon>Fungi</taxon>
        <taxon>Dikarya</taxon>
        <taxon>Ascomycota</taxon>
        <taxon>Saccharomycotina</taxon>
        <taxon>Pichiomycetes</taxon>
        <taxon>Debaryomycetaceae</taxon>
        <taxon>Millerozyma</taxon>
    </lineage>
</organism>
<feature type="region of interest" description="Disordered" evidence="1">
    <location>
        <begin position="1"/>
        <end position="62"/>
    </location>
</feature>
<protein>
    <submittedName>
        <fullName evidence="2">Piso0_001798 protein</fullName>
    </submittedName>
</protein>
<proteinExistence type="predicted"/>
<name>G8YLR8_PICSO</name>
<dbReference type="AlphaFoldDB" id="G8YLR8"/>
<dbReference type="InterPro" id="IPR014729">
    <property type="entry name" value="Rossmann-like_a/b/a_fold"/>
</dbReference>
<feature type="compositionally biased region" description="Basic and acidic residues" evidence="1">
    <location>
        <begin position="1"/>
        <end position="13"/>
    </location>
</feature>
<dbReference type="InParanoid" id="G8YLR8"/>
<gene>
    <name evidence="2" type="primary">Piso0_001798</name>
    <name evidence="2" type="ORF">GNLVRS01_PISO0F14283g</name>
</gene>
<dbReference type="OrthoDB" id="843225at2759"/>
<dbReference type="Gene3D" id="3.40.50.620">
    <property type="entry name" value="HUPs"/>
    <property type="match status" value="1"/>
</dbReference>
<dbReference type="HOGENOM" id="CLU_022727_0_0_1"/>
<dbReference type="Proteomes" id="UP000005222">
    <property type="component" value="Chromosome F"/>
</dbReference>
<evidence type="ECO:0000313" key="3">
    <source>
        <dbReference type="Proteomes" id="UP000005222"/>
    </source>
</evidence>
<dbReference type="STRING" id="559304.G8YLR8"/>
<feature type="compositionally biased region" description="Basic and acidic residues" evidence="1">
    <location>
        <begin position="604"/>
        <end position="618"/>
    </location>
</feature>
<feature type="compositionally biased region" description="Basic residues" evidence="1">
    <location>
        <begin position="689"/>
        <end position="702"/>
    </location>
</feature>
<dbReference type="eggNOG" id="ENOG502RISH">
    <property type="taxonomic scope" value="Eukaryota"/>
</dbReference>
<feature type="compositionally biased region" description="Basic and acidic residues" evidence="1">
    <location>
        <begin position="676"/>
        <end position="688"/>
    </location>
</feature>
<dbReference type="OMA" id="SGRIHTW"/>
<evidence type="ECO:0000256" key="1">
    <source>
        <dbReference type="SAM" id="MobiDB-lite"/>
    </source>
</evidence>